<keyword evidence="3" id="KW-0479">Metal-binding</keyword>
<dbReference type="GO" id="GO:0005829">
    <property type="term" value="C:cytosol"/>
    <property type="evidence" value="ECO:0007669"/>
    <property type="project" value="TreeGrafter"/>
</dbReference>
<accession>A0A832ZUB9</accession>
<comment type="catalytic activity">
    <reaction evidence="3">
        <text>2 Fe(2+) + H2O2 + 2 H(+) = 2 Fe(3+) + 2 H2O</text>
        <dbReference type="Rhea" id="RHEA:48712"/>
        <dbReference type="ChEBI" id="CHEBI:15377"/>
        <dbReference type="ChEBI" id="CHEBI:15378"/>
        <dbReference type="ChEBI" id="CHEBI:16240"/>
        <dbReference type="ChEBI" id="CHEBI:29033"/>
        <dbReference type="ChEBI" id="CHEBI:29034"/>
    </reaction>
</comment>
<dbReference type="GO" id="GO:0020037">
    <property type="term" value="F:heme binding"/>
    <property type="evidence" value="ECO:0007669"/>
    <property type="project" value="TreeGrafter"/>
</dbReference>
<evidence type="ECO:0000259" key="4">
    <source>
        <dbReference type="PROSITE" id="PS50905"/>
    </source>
</evidence>
<comment type="subunit">
    <text evidence="3">Homododecamer. The 12 identical subunits form a hollow sphere into which the mineral iron core of up to 300 Fe(3+) can be deposited.</text>
</comment>
<evidence type="ECO:0000256" key="1">
    <source>
        <dbReference type="ARBA" id="ARBA00022434"/>
    </source>
</evidence>
<keyword evidence="2 3" id="KW-0408">Iron</keyword>
<dbReference type="PROSITE" id="PS50905">
    <property type="entry name" value="FERRITIN_LIKE"/>
    <property type="match status" value="1"/>
</dbReference>
<comment type="caution">
    <text evidence="5">The sequence shown here is derived from an EMBL/GenBank/DDBJ whole genome shotgun (WGS) entry which is preliminary data.</text>
</comment>
<dbReference type="PIRSF" id="PIRSF018063">
    <property type="entry name" value="Ferrtn_UCP018063"/>
    <property type="match status" value="1"/>
</dbReference>
<dbReference type="GO" id="GO:0006879">
    <property type="term" value="P:intracellular iron ion homeostasis"/>
    <property type="evidence" value="ECO:0007669"/>
    <property type="project" value="UniProtKB-KW"/>
</dbReference>
<dbReference type="InterPro" id="IPR014490">
    <property type="entry name" value="Dps-like"/>
</dbReference>
<evidence type="ECO:0000256" key="3">
    <source>
        <dbReference type="PIRNR" id="PIRNR018063"/>
    </source>
</evidence>
<feature type="domain" description="Ferritin-like diiron" evidence="4">
    <location>
        <begin position="10"/>
        <end position="160"/>
    </location>
</feature>
<proteinExistence type="inferred from homology"/>
<dbReference type="SUPFAM" id="SSF47240">
    <property type="entry name" value="Ferritin-like"/>
    <property type="match status" value="1"/>
</dbReference>
<comment type="function">
    <text evidence="3">Protects DNA from oxidative damage by sequestering intracellular Fe2+ ion and storing it in the form of Fe3+ oxyhydroxide mineral. One hydrogen peroxide oxidizes two Fe2+ ions, which prevents hydroxyl radical production by the Fenton reaction.</text>
</comment>
<keyword evidence="3" id="KW-0963">Cytoplasm</keyword>
<keyword evidence="3" id="KW-0560">Oxidoreductase</keyword>
<dbReference type="PANTHER" id="PTHR30295:SF1">
    <property type="entry name" value="DNA PROTECTION DURING STARVATION PROTEIN"/>
    <property type="match status" value="1"/>
</dbReference>
<dbReference type="GO" id="GO:0004322">
    <property type="term" value="F:ferroxidase activity"/>
    <property type="evidence" value="ECO:0007669"/>
    <property type="project" value="TreeGrafter"/>
</dbReference>
<comment type="similarity">
    <text evidence="3">Belongs to the Dps family.</text>
</comment>
<dbReference type="AlphaFoldDB" id="A0A832ZUB9"/>
<evidence type="ECO:0000313" key="6">
    <source>
        <dbReference type="Proteomes" id="UP000608579"/>
    </source>
</evidence>
<dbReference type="InterPro" id="IPR009040">
    <property type="entry name" value="Ferritin-like_diiron"/>
</dbReference>
<evidence type="ECO:0000256" key="2">
    <source>
        <dbReference type="ARBA" id="ARBA00023004"/>
    </source>
</evidence>
<sequence length="160" mass="18755">MGRAGREIVKVNVDEVLEDLLKAYADEWLAHYQYWVTAQWISGIDADVLRGILLKQSEDELKHAEKLARRIMQLGGKPILNFDELLKKSGCGYIPPPEDPTNLKQVIEDVLKSERCAIQFYNQMIEKYRHTDVITHEIFEELLEDEVDDEEEWERILQKL</sequence>
<dbReference type="GO" id="GO:0009295">
    <property type="term" value="C:nucleoid"/>
    <property type="evidence" value="ECO:0007669"/>
    <property type="project" value="UniProtKB-SubCell"/>
</dbReference>
<dbReference type="EMBL" id="DQVM01000023">
    <property type="protein sequence ID" value="HIQ29139.1"/>
    <property type="molecule type" value="Genomic_DNA"/>
</dbReference>
<gene>
    <name evidence="5" type="ORF">EYH45_01090</name>
</gene>
<name>A0A832ZUB9_CALS0</name>
<dbReference type="InterPro" id="IPR009078">
    <property type="entry name" value="Ferritin-like_SF"/>
</dbReference>
<comment type="subcellular location">
    <subcellularLocation>
        <location evidence="3">Cytoplasm</location>
        <location evidence="3">Nucleoid</location>
    </subcellularLocation>
</comment>
<dbReference type="Proteomes" id="UP000608579">
    <property type="component" value="Unassembled WGS sequence"/>
</dbReference>
<reference evidence="5" key="1">
    <citation type="journal article" date="2020" name="ISME J.">
        <title>Gammaproteobacteria mediating utilization of methyl-, sulfur- and petroleum organic compounds in deep ocean hydrothermal plumes.</title>
        <authorList>
            <person name="Zhou Z."/>
            <person name="Liu Y."/>
            <person name="Pan J."/>
            <person name="Cron B.R."/>
            <person name="Toner B.M."/>
            <person name="Anantharaman K."/>
            <person name="Breier J.A."/>
            <person name="Dick G.J."/>
            <person name="Li M."/>
        </authorList>
    </citation>
    <scope>NUCLEOTIDE SEQUENCE</scope>
    <source>
        <strain evidence="5">SZUA-1515</strain>
    </source>
</reference>
<dbReference type="Gene3D" id="1.20.1260.10">
    <property type="match status" value="1"/>
</dbReference>
<dbReference type="EC" id="1.16.-.-" evidence="3"/>
<dbReference type="InterPro" id="IPR012347">
    <property type="entry name" value="Ferritin-like"/>
</dbReference>
<keyword evidence="1 3" id="KW-0409">Iron storage</keyword>
<organism evidence="5 6">
    <name type="scientific">Caldiarchaeum subterraneum</name>
    <dbReference type="NCBI Taxonomy" id="311458"/>
    <lineage>
        <taxon>Archaea</taxon>
        <taxon>Nitrososphaerota</taxon>
        <taxon>Candidatus Caldarchaeales</taxon>
        <taxon>Candidatus Caldarchaeaceae</taxon>
        <taxon>Candidatus Caldarchaeum</taxon>
    </lineage>
</organism>
<protein>
    <recommendedName>
        <fullName evidence="3">DNA protection during starvation protein</fullName>
        <ecNumber evidence="3">1.16.-.-</ecNumber>
    </recommendedName>
</protein>
<evidence type="ECO:0000313" key="5">
    <source>
        <dbReference type="EMBL" id="HIQ29139.1"/>
    </source>
</evidence>
<dbReference type="PANTHER" id="PTHR30295">
    <property type="entry name" value="BACTERIOFERRITIN"/>
    <property type="match status" value="1"/>
</dbReference>
<dbReference type="Pfam" id="PF00210">
    <property type="entry name" value="Ferritin"/>
    <property type="match status" value="1"/>
</dbReference>
<dbReference type="GO" id="GO:0008199">
    <property type="term" value="F:ferric iron binding"/>
    <property type="evidence" value="ECO:0007669"/>
    <property type="project" value="UniProtKB-UniRule"/>
</dbReference>
<dbReference type="InterPro" id="IPR008331">
    <property type="entry name" value="Ferritin_DPS_dom"/>
</dbReference>